<accession>A0A9W6SRC5</accession>
<evidence type="ECO:0000313" key="5">
    <source>
        <dbReference type="Proteomes" id="UP001165079"/>
    </source>
</evidence>
<feature type="region of interest" description="Disordered" evidence="1">
    <location>
        <begin position="180"/>
        <end position="214"/>
    </location>
</feature>
<name>A0A9W6SRC5_9ACTN</name>
<feature type="domain" description="Putative Flp pilus-assembly TadG-like N-terminal" evidence="3">
    <location>
        <begin position="85"/>
        <end position="130"/>
    </location>
</feature>
<dbReference type="Proteomes" id="UP001165079">
    <property type="component" value="Unassembled WGS sequence"/>
</dbReference>
<feature type="transmembrane region" description="Helical" evidence="2">
    <location>
        <begin position="89"/>
        <end position="114"/>
    </location>
</feature>
<dbReference type="InterPro" id="IPR028087">
    <property type="entry name" value="Tad_N"/>
</dbReference>
<keyword evidence="2" id="KW-0812">Transmembrane</keyword>
<evidence type="ECO:0000256" key="1">
    <source>
        <dbReference type="SAM" id="MobiDB-lite"/>
    </source>
</evidence>
<protein>
    <recommendedName>
        <fullName evidence="3">Putative Flp pilus-assembly TadG-like N-terminal domain-containing protein</fullName>
    </recommendedName>
</protein>
<feature type="compositionally biased region" description="Pro residues" evidence="1">
    <location>
        <begin position="37"/>
        <end position="60"/>
    </location>
</feature>
<organism evidence="4 5">
    <name type="scientific">Actinorhabdospora filicis</name>
    <dbReference type="NCBI Taxonomy" id="1785913"/>
    <lineage>
        <taxon>Bacteria</taxon>
        <taxon>Bacillati</taxon>
        <taxon>Actinomycetota</taxon>
        <taxon>Actinomycetes</taxon>
        <taxon>Micromonosporales</taxon>
        <taxon>Micromonosporaceae</taxon>
        <taxon>Actinorhabdospora</taxon>
    </lineage>
</organism>
<dbReference type="AlphaFoldDB" id="A0A9W6SRC5"/>
<dbReference type="InterPro" id="IPR021202">
    <property type="entry name" value="Rv3654c-like"/>
</dbReference>
<dbReference type="NCBIfam" id="TIGR03816">
    <property type="entry name" value="tadE_like_DECH"/>
    <property type="match status" value="1"/>
</dbReference>
<reference evidence="4" key="1">
    <citation type="submission" date="2023-03" db="EMBL/GenBank/DDBJ databases">
        <title>Actinorhabdospora filicis NBRC 111898.</title>
        <authorList>
            <person name="Ichikawa N."/>
            <person name="Sato H."/>
            <person name="Tonouchi N."/>
        </authorList>
    </citation>
    <scope>NUCLEOTIDE SEQUENCE</scope>
    <source>
        <strain evidence="4">NBRC 111898</strain>
    </source>
</reference>
<sequence>MHPASTKPGRHRLDGHPLDGPVPRARPLMAVRRRPGSPSPHPRPPARAAPGPGPFPPLRAVPDPCPTPMARGGTGRADAVKGDRGSASVITIGIGLAVLLLAIGVAAIAAAMIARHQAQAAADFAALAAAPHALAGQEFACASALHIAEANGGRLMRCAVDGLDAVTTVSMSVDIPLPGLGSRTAEASSRAGPAAPEETTPPEPAPIPETATET</sequence>
<evidence type="ECO:0000313" key="4">
    <source>
        <dbReference type="EMBL" id="GLZ80447.1"/>
    </source>
</evidence>
<keyword evidence="2" id="KW-1133">Transmembrane helix</keyword>
<evidence type="ECO:0000256" key="2">
    <source>
        <dbReference type="SAM" id="Phobius"/>
    </source>
</evidence>
<gene>
    <name evidence="4" type="ORF">Afil01_52540</name>
</gene>
<dbReference type="Pfam" id="PF13400">
    <property type="entry name" value="Tad"/>
    <property type="match status" value="1"/>
</dbReference>
<comment type="caution">
    <text evidence="4">The sequence shown here is derived from an EMBL/GenBank/DDBJ whole genome shotgun (WGS) entry which is preliminary data.</text>
</comment>
<dbReference type="EMBL" id="BSTX01000004">
    <property type="protein sequence ID" value="GLZ80447.1"/>
    <property type="molecule type" value="Genomic_DNA"/>
</dbReference>
<proteinExistence type="predicted"/>
<keyword evidence="2" id="KW-0472">Membrane</keyword>
<evidence type="ECO:0000259" key="3">
    <source>
        <dbReference type="Pfam" id="PF13400"/>
    </source>
</evidence>
<feature type="region of interest" description="Disordered" evidence="1">
    <location>
        <begin position="1"/>
        <end position="60"/>
    </location>
</feature>
<keyword evidence="5" id="KW-1185">Reference proteome</keyword>